<accession>A0A2H9YUL5</accession>
<protein>
    <submittedName>
        <fullName evidence="2">Uncharacterized protein</fullName>
    </submittedName>
</protein>
<dbReference type="GeneID" id="97177545"/>
<dbReference type="AlphaFoldDB" id="A0A2H9YUL5"/>
<dbReference type="EMBL" id="PHRG01000001">
    <property type="protein sequence ID" value="PJO76340.1"/>
    <property type="molecule type" value="Genomic_DNA"/>
</dbReference>
<evidence type="ECO:0000313" key="2">
    <source>
        <dbReference type="EMBL" id="PJO76340.1"/>
    </source>
</evidence>
<dbReference type="Proteomes" id="UP000243446">
    <property type="component" value="Unassembled WGS sequence"/>
</dbReference>
<name>A0A2H9YUL5_9GAMM</name>
<reference evidence="2 3" key="1">
    <citation type="submission" date="2017-11" db="EMBL/GenBank/DDBJ databases">
        <title>Revising the taxonomy of the Acinetobacter lwoffii group: the description of Acinetobacter pseudolwoffii sp. nov. and emended description of Acinetobacter lwoffii.</title>
        <authorList>
            <person name="Nemec A."/>
            <person name="Radolfova-Krizova L."/>
        </authorList>
    </citation>
    <scope>NUCLEOTIDE SEQUENCE [LARGE SCALE GENOMIC DNA]</scope>
    <source>
        <strain evidence="2 3">ANC 5044</strain>
    </source>
</reference>
<evidence type="ECO:0000256" key="1">
    <source>
        <dbReference type="SAM" id="MobiDB-lite"/>
    </source>
</evidence>
<comment type="caution">
    <text evidence="2">The sequence shown here is derived from an EMBL/GenBank/DDBJ whole genome shotgun (WGS) entry which is preliminary data.</text>
</comment>
<feature type="region of interest" description="Disordered" evidence="1">
    <location>
        <begin position="787"/>
        <end position="807"/>
    </location>
</feature>
<sequence length="933" mass="108964">MIKDWAGNDDEFFKNLFAYLKEKFSTELPSLQYMQTNTKVSIYHETIVALEDVHTVLRKIENDSFYKRADYEKALKGDEKKVQEIIDFYKKLAFLNKAESSFAFNGFNDHYHWDSFILKYSAFVRQSECKLYDEFKSASTWDKKSFSPDKIFGFVAAYKKFALEYEHTSESILEDISKQNELYKILIENYNELLSQNIKIGVSVFDVVLPSRLKKREDGNGYMSTDYLQDFINHLELVFSKDNGILMTINHAHIVSTNKFILSFLLIYKTKNYANPQEVFDYYNRKVSDIVGHIDRPNITLINRHEMIKKVYPDDHFIGELKSQKQKIAFREKFLRYFLSSIFLLQADKGTELEYQERRYSIFLNDFRYYKDKIYLDPARSKPKKIFEPAGYVKKKKYDLKELVDDNASKRLNKYFTLKGLSTTAIERIKLIEYLYKQQAITIMVRPSVLDELVKIECFLTRLMYSRDYHGFTSEQIRRNFEESRKLAQLPLLLQQLALLSYRGCLKEGYGALINLRTDAIFFIDKFKSYFPRGLLIEDTNSIEKQLLLYKNEVLKPTFKKEKQAWRDLAKKENLINTFLLQVFDKDLKDVIAFRFIFEVGALKSKAEAKLFDEMFRDYIDNLKRRSTAGVYLLKHIGVYIPYGQSHFIDATLLFQQSDDTNPNDISDAVTKYWKNYVDNKDDQIEKYYKKDTANKTNQFDFFRNKNLRARAVCVIKTEQSLNQRYVEIFNNDRKTRRLFIERVSKFYAYCPLILVDEQDLLSFPRKSGFLILGRNRKTYAKKVEDAAENTNGNGDEQSKEAVTPDPKSLQATHMLNTDQRVVSIESDDNTLLEDENVEAELSIGGGVEEQDTIVDDSDGVLIPDKSETLVESSSQALSPVVGNSDNIQTVQTATSNKAQYLVMDPRKKPSFVKPSADQIVAEARAKEKNKDV</sequence>
<proteinExistence type="predicted"/>
<organism evidence="2 3">
    <name type="scientific">Acinetobacter pseudolwoffii</name>
    <dbReference type="NCBI Taxonomy" id="2053287"/>
    <lineage>
        <taxon>Bacteria</taxon>
        <taxon>Pseudomonadati</taxon>
        <taxon>Pseudomonadota</taxon>
        <taxon>Gammaproteobacteria</taxon>
        <taxon>Moraxellales</taxon>
        <taxon>Moraxellaceae</taxon>
        <taxon>Acinetobacter</taxon>
    </lineage>
</organism>
<gene>
    <name evidence="2" type="ORF">CWI32_01460</name>
</gene>
<dbReference type="RefSeq" id="WP_100534472.1">
    <property type="nucleotide sequence ID" value="NZ_CBDBYO010000013.1"/>
</dbReference>
<evidence type="ECO:0000313" key="3">
    <source>
        <dbReference type="Proteomes" id="UP000243446"/>
    </source>
</evidence>